<accession>A0A5C2RW35</accession>
<protein>
    <submittedName>
        <fullName evidence="1">Uncharacterized protein</fullName>
    </submittedName>
</protein>
<keyword evidence="2" id="KW-1185">Reference proteome</keyword>
<sequence>MNGRRPSTAGQRSLLIRCNAASKRRWPWNPGALLAVRPTPHRDTPGPGAVTLAFFQFNAPGERGVDGRSETTRGLMRSTNELRMPVRRGPCAHSADATSNLHEGARMANVRWPACSAYSTYQRSCGARDVRLCDDDPGDALRVPRIAGWLGPLVNRDPRYQIGLERVYQFDHWVVVRVKPTQDVWAPGSGGKQVSPRHLVW</sequence>
<dbReference type="Proteomes" id="UP000313359">
    <property type="component" value="Unassembled WGS sequence"/>
</dbReference>
<name>A0A5C2RW35_9APHY</name>
<reference evidence="1" key="1">
    <citation type="journal article" date="2018" name="Genome Biol. Evol.">
        <title>Genomics and development of Lentinus tigrinus, a white-rot wood-decaying mushroom with dimorphic fruiting bodies.</title>
        <authorList>
            <person name="Wu B."/>
            <person name="Xu Z."/>
            <person name="Knudson A."/>
            <person name="Carlson A."/>
            <person name="Chen N."/>
            <person name="Kovaka S."/>
            <person name="LaButti K."/>
            <person name="Lipzen A."/>
            <person name="Pennachio C."/>
            <person name="Riley R."/>
            <person name="Schakwitz W."/>
            <person name="Umezawa K."/>
            <person name="Ohm R.A."/>
            <person name="Grigoriev I.V."/>
            <person name="Nagy L.G."/>
            <person name="Gibbons J."/>
            <person name="Hibbett D."/>
        </authorList>
    </citation>
    <scope>NUCLEOTIDE SEQUENCE [LARGE SCALE GENOMIC DNA]</scope>
    <source>
        <strain evidence="1">ALCF2SS1-6</strain>
    </source>
</reference>
<dbReference type="EMBL" id="ML122299">
    <property type="protein sequence ID" value="RPD55030.1"/>
    <property type="molecule type" value="Genomic_DNA"/>
</dbReference>
<evidence type="ECO:0000313" key="1">
    <source>
        <dbReference type="EMBL" id="RPD55030.1"/>
    </source>
</evidence>
<organism evidence="1 2">
    <name type="scientific">Lentinus tigrinus ALCF2SS1-6</name>
    <dbReference type="NCBI Taxonomy" id="1328759"/>
    <lineage>
        <taxon>Eukaryota</taxon>
        <taxon>Fungi</taxon>
        <taxon>Dikarya</taxon>
        <taxon>Basidiomycota</taxon>
        <taxon>Agaricomycotina</taxon>
        <taxon>Agaricomycetes</taxon>
        <taxon>Polyporales</taxon>
        <taxon>Polyporaceae</taxon>
        <taxon>Lentinus</taxon>
    </lineage>
</organism>
<dbReference type="AlphaFoldDB" id="A0A5C2RW35"/>
<proteinExistence type="predicted"/>
<evidence type="ECO:0000313" key="2">
    <source>
        <dbReference type="Proteomes" id="UP000313359"/>
    </source>
</evidence>
<gene>
    <name evidence="1" type="ORF">L227DRAFT_332877</name>
</gene>